<dbReference type="EMBL" id="VZBT01000085">
    <property type="protein sequence ID" value="MQO04739.1"/>
    <property type="molecule type" value="Genomic_DNA"/>
</dbReference>
<dbReference type="Proteomes" id="UP000390763">
    <property type="component" value="Unassembled WGS sequence"/>
</dbReference>
<comment type="caution">
    <text evidence="2">The sequence shown here is derived from an EMBL/GenBank/DDBJ whole genome shotgun (WGS) entry which is preliminary data.</text>
</comment>
<evidence type="ECO:0000313" key="2">
    <source>
        <dbReference type="EMBL" id="MQO04739.1"/>
    </source>
</evidence>
<organism evidence="2 3">
    <name type="scientific">Segatella copri</name>
    <dbReference type="NCBI Taxonomy" id="165179"/>
    <lineage>
        <taxon>Bacteria</taxon>
        <taxon>Pseudomonadati</taxon>
        <taxon>Bacteroidota</taxon>
        <taxon>Bacteroidia</taxon>
        <taxon>Bacteroidales</taxon>
        <taxon>Prevotellaceae</taxon>
        <taxon>Segatella</taxon>
    </lineage>
</organism>
<reference evidence="3" key="1">
    <citation type="submission" date="2019-09" db="EMBL/GenBank/DDBJ databases">
        <title>Distinct polysaccharide growth profiles of human intestinal Prevotella copri isolates.</title>
        <authorList>
            <person name="Fehlner-Peach H."/>
            <person name="Magnabosco C."/>
            <person name="Raghavan V."/>
            <person name="Scher J.U."/>
            <person name="Tett A."/>
            <person name="Cox L.M."/>
            <person name="Gottsegen C."/>
            <person name="Watters A."/>
            <person name="Wiltshire- Gordon J.D."/>
            <person name="Segata N."/>
            <person name="Bonneau R."/>
            <person name="Littman D.R."/>
        </authorList>
    </citation>
    <scope>NUCLEOTIDE SEQUENCE [LARGE SCALE GENOMIC DNA]</scope>
    <source>
        <strain evidence="3">iAK279</strain>
    </source>
</reference>
<feature type="compositionally biased region" description="Polar residues" evidence="1">
    <location>
        <begin position="1"/>
        <end position="13"/>
    </location>
</feature>
<proteinExistence type="predicted"/>
<gene>
    <name evidence="2" type="ORF">F7D62_11625</name>
</gene>
<dbReference type="AlphaFoldDB" id="A0AB35ZGB8"/>
<evidence type="ECO:0000256" key="1">
    <source>
        <dbReference type="SAM" id="MobiDB-lite"/>
    </source>
</evidence>
<sequence length="207" mass="23713">MNANLDNQPTESSLFEEEPVGSKTDVKDEEKSSVSSLDSKIVKFEESEQLSEYQQTLLRAASQKSSDIIYSKGLSYTLRLMYVIINEASTKLRIVFFGDDIKYLYYKQIFDSINSAIKKCVDVQILSYKEVDDDLCELYGNKIKKIPNTVYEEFLKSSPAFRSFVTGDEGMYRFDFGNDSDSGLGSFNDPDMTSKFNELFDQIYKQC</sequence>
<accession>A0AB35ZGB8</accession>
<feature type="region of interest" description="Disordered" evidence="1">
    <location>
        <begin position="1"/>
        <end position="37"/>
    </location>
</feature>
<name>A0AB35ZGB8_9BACT</name>
<dbReference type="RefSeq" id="WP_153088531.1">
    <property type="nucleotide sequence ID" value="NZ_VZAJ01000053.1"/>
</dbReference>
<evidence type="ECO:0000313" key="3">
    <source>
        <dbReference type="Proteomes" id="UP000390763"/>
    </source>
</evidence>
<protein>
    <submittedName>
        <fullName evidence="2">Uncharacterized protein</fullName>
    </submittedName>
</protein>